<comment type="caution">
    <text evidence="6">The sequence shown here is derived from an EMBL/GenBank/DDBJ whole genome shotgun (WGS) entry which is preliminary data.</text>
</comment>
<reference evidence="6 7" key="1">
    <citation type="submission" date="2018-04" db="EMBL/GenBank/DDBJ databases">
        <authorList>
            <person name="Hagen T."/>
        </authorList>
    </citation>
    <scope>NUCLEOTIDE SEQUENCE [LARGE SCALE GENOMIC DNA]</scope>
    <source>
        <strain evidence="6 7">TPD7009</strain>
    </source>
</reference>
<name>A0AA92C734_RHIRH</name>
<dbReference type="GO" id="GO:0005886">
    <property type="term" value="C:plasma membrane"/>
    <property type="evidence" value="ECO:0007669"/>
    <property type="project" value="UniProtKB-ARBA"/>
</dbReference>
<dbReference type="Proteomes" id="UP000244335">
    <property type="component" value="Unassembled WGS sequence"/>
</dbReference>
<evidence type="ECO:0000259" key="5">
    <source>
        <dbReference type="SMART" id="SM00244"/>
    </source>
</evidence>
<dbReference type="InterPro" id="IPR036013">
    <property type="entry name" value="Band_7/SPFH_dom_sf"/>
</dbReference>
<accession>A0AA92C734</accession>
<dbReference type="SMART" id="SM00244">
    <property type="entry name" value="PHB"/>
    <property type="match status" value="1"/>
</dbReference>
<feature type="transmembrane region" description="Helical" evidence="4">
    <location>
        <begin position="6"/>
        <end position="25"/>
    </location>
</feature>
<dbReference type="InterPro" id="IPR001972">
    <property type="entry name" value="Stomatin_HflK_fam"/>
</dbReference>
<gene>
    <name evidence="6" type="ORF">DC430_05165</name>
</gene>
<evidence type="ECO:0000256" key="3">
    <source>
        <dbReference type="SAM" id="MobiDB-lite"/>
    </source>
</evidence>
<evidence type="ECO:0000256" key="2">
    <source>
        <dbReference type="ARBA" id="ARBA00008164"/>
    </source>
</evidence>
<dbReference type="PRINTS" id="PR00721">
    <property type="entry name" value="STOMATIN"/>
</dbReference>
<evidence type="ECO:0000256" key="1">
    <source>
        <dbReference type="ARBA" id="ARBA00004167"/>
    </source>
</evidence>
<evidence type="ECO:0000256" key="4">
    <source>
        <dbReference type="SAM" id="Phobius"/>
    </source>
</evidence>
<organism evidence="6 7">
    <name type="scientific">Rhizobium rhizogenes</name>
    <name type="common">Agrobacterium rhizogenes</name>
    <dbReference type="NCBI Taxonomy" id="359"/>
    <lineage>
        <taxon>Bacteria</taxon>
        <taxon>Pseudomonadati</taxon>
        <taxon>Pseudomonadota</taxon>
        <taxon>Alphaproteobacteria</taxon>
        <taxon>Hyphomicrobiales</taxon>
        <taxon>Rhizobiaceae</taxon>
        <taxon>Rhizobium/Agrobacterium group</taxon>
        <taxon>Rhizobium</taxon>
    </lineage>
</organism>
<dbReference type="RefSeq" id="WP_116491976.1">
    <property type="nucleotide sequence ID" value="NZ_QDFR01000001.1"/>
</dbReference>
<dbReference type="EMBL" id="QDFR01000001">
    <property type="protein sequence ID" value="PVE57121.1"/>
    <property type="molecule type" value="Genomic_DNA"/>
</dbReference>
<dbReference type="GO" id="GO:0098552">
    <property type="term" value="C:side of membrane"/>
    <property type="evidence" value="ECO:0007669"/>
    <property type="project" value="UniProtKB-ARBA"/>
</dbReference>
<comment type="similarity">
    <text evidence="2">Belongs to the band 7/mec-2 family.</text>
</comment>
<dbReference type="Pfam" id="PF01145">
    <property type="entry name" value="Band_7"/>
    <property type="match status" value="1"/>
</dbReference>
<dbReference type="PANTHER" id="PTHR43327">
    <property type="entry name" value="STOMATIN-LIKE PROTEIN 2, MITOCHONDRIAL"/>
    <property type="match status" value="1"/>
</dbReference>
<dbReference type="SUPFAM" id="SSF117892">
    <property type="entry name" value="Band 7/SPFH domain"/>
    <property type="match status" value="1"/>
</dbReference>
<dbReference type="FunFam" id="3.30.479.30:FF:000004">
    <property type="entry name" value="Putative membrane protease family, stomatin"/>
    <property type="match status" value="1"/>
</dbReference>
<keyword evidence="4" id="KW-0812">Transmembrane</keyword>
<feature type="compositionally biased region" description="Polar residues" evidence="3">
    <location>
        <begin position="326"/>
        <end position="341"/>
    </location>
</feature>
<dbReference type="CDD" id="cd08829">
    <property type="entry name" value="SPFH_paraslipin"/>
    <property type="match status" value="1"/>
</dbReference>
<dbReference type="PANTHER" id="PTHR43327:SF10">
    <property type="entry name" value="STOMATIN-LIKE PROTEIN 2, MITOCHONDRIAL"/>
    <property type="match status" value="1"/>
</dbReference>
<feature type="domain" description="Band 7" evidence="5">
    <location>
        <begin position="23"/>
        <end position="181"/>
    </location>
</feature>
<comment type="subcellular location">
    <subcellularLocation>
        <location evidence="1">Membrane</location>
        <topology evidence="1">Single-pass membrane protein</topology>
    </subcellularLocation>
</comment>
<dbReference type="InterPro" id="IPR001107">
    <property type="entry name" value="Band_7"/>
</dbReference>
<protein>
    <recommendedName>
        <fullName evidence="5">Band 7 domain-containing protein</fullName>
    </recommendedName>
</protein>
<keyword evidence="4" id="KW-0472">Membrane</keyword>
<dbReference type="AlphaFoldDB" id="A0AA92C734"/>
<evidence type="ECO:0000313" key="6">
    <source>
        <dbReference type="EMBL" id="PVE57121.1"/>
    </source>
</evidence>
<sequence>MDLSGFDIFVIAAVVLVILTLVAGIKTVPQGYRYTVERFGRYTRTLEPGLNIITPFIERIGARMNVMEQVLDIPTQEVITKDNASVSSDAVAFYQVLNAAQAAYQIANLEFAIQNLTMTNIRSVMGSMDLDELLSNRDAINDRLLRVVDEAVGPWGIKVTRIEIKDIAPPKDLVTSMARQMKAEREKRAQVLEAEGSRNAQILRAEGAKQSAILEAEGQREAAFRDAEARERLAEAEANATRMVSEAIAAGDIHAINYFIAQKYTEALADIGKATNSKIVLMPMEASSLIGSLGGIGAIAREVFGRNNDGTTPPPAPRATTSRSSVPPSNRPGGQTINVTVPNPFAGPTDK</sequence>
<feature type="region of interest" description="Disordered" evidence="3">
    <location>
        <begin position="305"/>
        <end position="351"/>
    </location>
</feature>
<dbReference type="InterPro" id="IPR050710">
    <property type="entry name" value="Band7/mec-2_domain"/>
</dbReference>
<proteinExistence type="inferred from homology"/>
<evidence type="ECO:0000313" key="7">
    <source>
        <dbReference type="Proteomes" id="UP000244335"/>
    </source>
</evidence>
<dbReference type="Gene3D" id="3.30.479.30">
    <property type="entry name" value="Band 7 domain"/>
    <property type="match status" value="1"/>
</dbReference>
<keyword evidence="4" id="KW-1133">Transmembrane helix</keyword>